<comment type="caution">
    <text evidence="2">The sequence shown here is derived from an EMBL/GenBank/DDBJ whole genome shotgun (WGS) entry which is preliminary data.</text>
</comment>
<dbReference type="PANTHER" id="PTHR24114:SF2">
    <property type="entry name" value="F-BOX DOMAIN-CONTAINING PROTEIN-RELATED"/>
    <property type="match status" value="1"/>
</dbReference>
<feature type="region of interest" description="Disordered" evidence="1">
    <location>
        <begin position="160"/>
        <end position="236"/>
    </location>
</feature>
<dbReference type="InterPro" id="IPR001611">
    <property type="entry name" value="Leu-rich_rpt"/>
</dbReference>
<dbReference type="Pfam" id="PF13516">
    <property type="entry name" value="LRR_6"/>
    <property type="match status" value="2"/>
</dbReference>
<keyword evidence="3" id="KW-1185">Reference proteome</keyword>
<feature type="region of interest" description="Disordered" evidence="1">
    <location>
        <begin position="282"/>
        <end position="315"/>
    </location>
</feature>
<dbReference type="SUPFAM" id="SSF52047">
    <property type="entry name" value="RNI-like"/>
    <property type="match status" value="1"/>
</dbReference>
<organism evidence="2 3">
    <name type="scientific">Kipferlia bialata</name>
    <dbReference type="NCBI Taxonomy" id="797122"/>
    <lineage>
        <taxon>Eukaryota</taxon>
        <taxon>Metamonada</taxon>
        <taxon>Carpediemonas-like organisms</taxon>
        <taxon>Kipferlia</taxon>
    </lineage>
</organism>
<feature type="compositionally biased region" description="Basic and acidic residues" evidence="1">
    <location>
        <begin position="225"/>
        <end position="236"/>
    </location>
</feature>
<sequence length="520" mass="55647">MSRVQRLSGTARLIYSTDDSDGDEGDLDPSTEASLLRDILTGQEAETLDLKFRHMGMSAVAALCRAVSASTTLRSIDLWQCQLGDEGCSALARALRGNDTLVSLDLGNNGIGDKGCRALQHFYKPCDYPTIPNKLRQVSPLFWAELHRIACGYGDDPLARQGASKSVGRGGKTRPTPTPKRKEREREKERDKSRGRSIPLPRPHFSLSTSPPPALPTPYPAAKRGAQEAERERERKAQTIREMTTSPLLSYLPPPPGVSPFASHMDALPPSAGVPPPIRPVLPPFPGSHSLSLPRSESDRDGGIERERDRNSLSLANQYRASTPTFGQGRLEGMGSLDPLGAEGGDGYAYGYNPHDLMSTPLCHTPFAGSPVDMNRLARASSPTPTSRGIDTGVTLPSAFPSHPMGGSIELDLDLDLGINGSSVQCSTFEDMDMYEGVGGRDHNDLPLPSGSGAQGVGSALDGMEHGQAVGIGVRPSQESPAKGKDPLAALLDIQVSVMDGRGHARTQAQEAEDEYEAKE</sequence>
<dbReference type="OrthoDB" id="120976at2759"/>
<proteinExistence type="predicted"/>
<feature type="compositionally biased region" description="Acidic residues" evidence="1">
    <location>
        <begin position="511"/>
        <end position="520"/>
    </location>
</feature>
<evidence type="ECO:0000313" key="3">
    <source>
        <dbReference type="Proteomes" id="UP000265618"/>
    </source>
</evidence>
<evidence type="ECO:0000256" key="1">
    <source>
        <dbReference type="SAM" id="MobiDB-lite"/>
    </source>
</evidence>
<gene>
    <name evidence="2" type="ORF">KIPB_005770</name>
</gene>
<dbReference type="AlphaFoldDB" id="A0A9K3CXW5"/>
<accession>A0A9K3CXW5</accession>
<reference evidence="2 3" key="1">
    <citation type="journal article" date="2018" name="PLoS ONE">
        <title>The draft genome of Kipferlia bialata reveals reductive genome evolution in fornicate parasites.</title>
        <authorList>
            <person name="Tanifuji G."/>
            <person name="Takabayashi S."/>
            <person name="Kume K."/>
            <person name="Takagi M."/>
            <person name="Nakayama T."/>
            <person name="Kamikawa R."/>
            <person name="Inagaki Y."/>
            <person name="Hashimoto T."/>
        </authorList>
    </citation>
    <scope>NUCLEOTIDE SEQUENCE [LARGE SCALE GENOMIC DNA]</scope>
    <source>
        <strain evidence="2">NY0173</strain>
    </source>
</reference>
<dbReference type="EMBL" id="BDIP01001389">
    <property type="protein sequence ID" value="GIQ84306.1"/>
    <property type="molecule type" value="Genomic_DNA"/>
</dbReference>
<dbReference type="Proteomes" id="UP000265618">
    <property type="component" value="Unassembled WGS sequence"/>
</dbReference>
<dbReference type="Gene3D" id="3.80.10.10">
    <property type="entry name" value="Ribonuclease Inhibitor"/>
    <property type="match status" value="1"/>
</dbReference>
<feature type="compositionally biased region" description="Pro residues" evidence="1">
    <location>
        <begin position="210"/>
        <end position="219"/>
    </location>
</feature>
<dbReference type="SMART" id="SM00368">
    <property type="entry name" value="LRR_RI"/>
    <property type="match status" value="2"/>
</dbReference>
<feature type="compositionally biased region" description="Basic and acidic residues" evidence="1">
    <location>
        <begin position="180"/>
        <end position="194"/>
    </location>
</feature>
<dbReference type="PANTHER" id="PTHR24114">
    <property type="entry name" value="LEUCINE RICH REPEAT FAMILY PROTEIN"/>
    <property type="match status" value="1"/>
</dbReference>
<feature type="region of interest" description="Disordered" evidence="1">
    <location>
        <begin position="501"/>
        <end position="520"/>
    </location>
</feature>
<name>A0A9K3CXW5_9EUKA</name>
<dbReference type="InterPro" id="IPR032675">
    <property type="entry name" value="LRR_dom_sf"/>
</dbReference>
<dbReference type="InterPro" id="IPR052394">
    <property type="entry name" value="LRR-containing"/>
</dbReference>
<feature type="compositionally biased region" description="Basic and acidic residues" evidence="1">
    <location>
        <begin position="296"/>
        <end position="311"/>
    </location>
</feature>
<evidence type="ECO:0000313" key="2">
    <source>
        <dbReference type="EMBL" id="GIQ84306.1"/>
    </source>
</evidence>
<protein>
    <submittedName>
        <fullName evidence="2">Uncharacterized protein</fullName>
    </submittedName>
</protein>